<dbReference type="InterPro" id="IPR001236">
    <property type="entry name" value="Lactate/malate_DH_N"/>
</dbReference>
<organism evidence="14 15">
    <name type="scientific">Aegilops tauschii subsp. strangulata</name>
    <name type="common">Goatgrass</name>
    <dbReference type="NCBI Taxonomy" id="200361"/>
    <lineage>
        <taxon>Eukaryota</taxon>
        <taxon>Viridiplantae</taxon>
        <taxon>Streptophyta</taxon>
        <taxon>Embryophyta</taxon>
        <taxon>Tracheophyta</taxon>
        <taxon>Spermatophyta</taxon>
        <taxon>Magnoliopsida</taxon>
        <taxon>Liliopsida</taxon>
        <taxon>Poales</taxon>
        <taxon>Poaceae</taxon>
        <taxon>BOP clade</taxon>
        <taxon>Pooideae</taxon>
        <taxon>Triticodae</taxon>
        <taxon>Triticeae</taxon>
        <taxon>Triticinae</taxon>
        <taxon>Aegilops</taxon>
    </lineage>
</organism>
<dbReference type="NCBIfam" id="TIGR01772">
    <property type="entry name" value="MDH_euk_gproteo"/>
    <property type="match status" value="1"/>
</dbReference>
<dbReference type="Pfam" id="PF02866">
    <property type="entry name" value="Ldh_1_C"/>
    <property type="match status" value="1"/>
</dbReference>
<reference evidence="14" key="4">
    <citation type="submission" date="2019-03" db="UniProtKB">
        <authorList>
            <consortium name="EnsemblPlants"/>
        </authorList>
    </citation>
    <scope>IDENTIFICATION</scope>
</reference>
<proteinExistence type="inferred from homology"/>
<evidence type="ECO:0000256" key="2">
    <source>
        <dbReference type="ARBA" id="ARBA00008824"/>
    </source>
</evidence>
<evidence type="ECO:0000256" key="3">
    <source>
        <dbReference type="ARBA" id="ARBA00011738"/>
    </source>
</evidence>
<reference evidence="15" key="2">
    <citation type="journal article" date="2017" name="Nat. Plants">
        <title>The Aegilops tauschii genome reveals multiple impacts of transposons.</title>
        <authorList>
            <person name="Zhao G."/>
            <person name="Zou C."/>
            <person name="Li K."/>
            <person name="Wang K."/>
            <person name="Li T."/>
            <person name="Gao L."/>
            <person name="Zhang X."/>
            <person name="Wang H."/>
            <person name="Yang Z."/>
            <person name="Liu X."/>
            <person name="Jiang W."/>
            <person name="Mao L."/>
            <person name="Kong X."/>
            <person name="Jiao Y."/>
            <person name="Jia J."/>
        </authorList>
    </citation>
    <scope>NUCLEOTIDE SEQUENCE [LARGE SCALE GENOMIC DNA]</scope>
    <source>
        <strain evidence="15">cv. AL8/78</strain>
    </source>
</reference>
<comment type="catalytic activity">
    <reaction evidence="11">
        <text>(S)-malate + NAD(+) = oxaloacetate + NADH + H(+)</text>
        <dbReference type="Rhea" id="RHEA:21432"/>
        <dbReference type="ChEBI" id="CHEBI:15378"/>
        <dbReference type="ChEBI" id="CHEBI:15589"/>
        <dbReference type="ChEBI" id="CHEBI:16452"/>
        <dbReference type="ChEBI" id="CHEBI:57540"/>
        <dbReference type="ChEBI" id="CHEBI:57945"/>
        <dbReference type="EC" id="1.1.1.37"/>
    </reaction>
</comment>
<dbReference type="AlphaFoldDB" id="A0A453JHS6"/>
<dbReference type="Gene3D" id="3.40.50.720">
    <property type="entry name" value="NAD(P)-binding Rossmann-like Domain"/>
    <property type="match status" value="1"/>
</dbReference>
<reference evidence="14" key="3">
    <citation type="journal article" date="2017" name="Nature">
        <title>Genome sequence of the progenitor of the wheat D genome Aegilops tauschii.</title>
        <authorList>
            <person name="Luo M.C."/>
            <person name="Gu Y.Q."/>
            <person name="Puiu D."/>
            <person name="Wang H."/>
            <person name="Twardziok S.O."/>
            <person name="Deal K.R."/>
            <person name="Huo N."/>
            <person name="Zhu T."/>
            <person name="Wang L."/>
            <person name="Wang Y."/>
            <person name="McGuire P.E."/>
            <person name="Liu S."/>
            <person name="Long H."/>
            <person name="Ramasamy R.K."/>
            <person name="Rodriguez J.C."/>
            <person name="Van S.L."/>
            <person name="Yuan L."/>
            <person name="Wang Z."/>
            <person name="Xia Z."/>
            <person name="Xiao L."/>
            <person name="Anderson O.D."/>
            <person name="Ouyang S."/>
            <person name="Liang Y."/>
            <person name="Zimin A.V."/>
            <person name="Pertea G."/>
            <person name="Qi P."/>
            <person name="Bennetzen J.L."/>
            <person name="Dai X."/>
            <person name="Dawson M.W."/>
            <person name="Muller H.G."/>
            <person name="Kugler K."/>
            <person name="Rivarola-Duarte L."/>
            <person name="Spannagl M."/>
            <person name="Mayer K.F.X."/>
            <person name="Lu F.H."/>
            <person name="Bevan M.W."/>
            <person name="Leroy P."/>
            <person name="Li P."/>
            <person name="You F.M."/>
            <person name="Sun Q."/>
            <person name="Liu Z."/>
            <person name="Lyons E."/>
            <person name="Wicker T."/>
            <person name="Salzberg S.L."/>
            <person name="Devos K.M."/>
            <person name="Dvorak J."/>
        </authorList>
    </citation>
    <scope>NUCLEOTIDE SEQUENCE [LARGE SCALE GENOMIC DNA]</scope>
    <source>
        <strain evidence="14">cv. AL8/78</strain>
    </source>
</reference>
<comment type="subunit">
    <text evidence="3">Homodimer.</text>
</comment>
<sequence>NRRTTFASSPSALPLFSRPRKHLPCPPQSLFSSLVASRVSGNHASAAMEQGTDSAAARRMARVASHLCPPTSQMEEVAILKGSNCRAKGAAPGFKVAVLGASGGIGQPLSLLMKMNPLVSVLHLYDVVNTPGVTADISHMNTGAVVRGFLGQPQLESALTGMDLVIIPAGIPRKPGMTRDDLFNINAGIVRTLCEGIAKCCPNAIVNVISNPVNSTVPIAAEVFKKAGTYDPKRLLGVTTLDVVRANTFVGEVLGLDPRDVNVPVVGGHAGVTILPLLSQGESSLFVYLRRN</sequence>
<keyword evidence="8 11" id="KW-0520">NAD</keyword>
<protein>
    <recommendedName>
        <fullName evidence="4 11">Malate dehydrogenase</fullName>
        <ecNumber evidence="4 11">1.1.1.37</ecNumber>
    </recommendedName>
</protein>
<dbReference type="GO" id="GO:0006108">
    <property type="term" value="P:malate metabolic process"/>
    <property type="evidence" value="ECO:0007669"/>
    <property type="project" value="InterPro"/>
</dbReference>
<evidence type="ECO:0000256" key="5">
    <source>
        <dbReference type="ARBA" id="ARBA00022435"/>
    </source>
</evidence>
<dbReference type="Pfam" id="PF00056">
    <property type="entry name" value="Ldh_1_N"/>
    <property type="match status" value="1"/>
</dbReference>
<evidence type="ECO:0000256" key="10">
    <source>
        <dbReference type="RuleBase" id="RU003369"/>
    </source>
</evidence>
<name>A0A453JHS6_AEGTS</name>
<evidence type="ECO:0000259" key="12">
    <source>
        <dbReference type="Pfam" id="PF00056"/>
    </source>
</evidence>
<dbReference type="InterPro" id="IPR022383">
    <property type="entry name" value="Lactate/malate_DH_C"/>
</dbReference>
<keyword evidence="15" id="KW-1185">Reference proteome</keyword>
<feature type="domain" description="Lactate/malate dehydrogenase N-terminal" evidence="12">
    <location>
        <begin position="95"/>
        <end position="237"/>
    </location>
</feature>
<evidence type="ECO:0000256" key="8">
    <source>
        <dbReference type="ARBA" id="ARBA00023027"/>
    </source>
</evidence>
<dbReference type="PROSITE" id="PS00068">
    <property type="entry name" value="MDH"/>
    <property type="match status" value="1"/>
</dbReference>
<dbReference type="EC" id="1.1.1.37" evidence="4 11"/>
<evidence type="ECO:0000256" key="9">
    <source>
        <dbReference type="ARBA" id="ARBA00023140"/>
    </source>
</evidence>
<dbReference type="GO" id="GO:0030060">
    <property type="term" value="F:L-malate dehydrogenase (NAD+) activity"/>
    <property type="evidence" value="ECO:0007669"/>
    <property type="project" value="UniProtKB-EC"/>
</dbReference>
<dbReference type="GO" id="GO:0006097">
    <property type="term" value="P:glyoxylate cycle"/>
    <property type="evidence" value="ECO:0007669"/>
    <property type="project" value="UniProtKB-KW"/>
</dbReference>
<dbReference type="InterPro" id="IPR010097">
    <property type="entry name" value="Malate_DH_type1"/>
</dbReference>
<dbReference type="EnsemblPlants" id="AET5Gv20039200.4">
    <property type="protein sequence ID" value="AET5Gv20039200.4"/>
    <property type="gene ID" value="AET5Gv20039200"/>
</dbReference>
<dbReference type="GO" id="GO:0006099">
    <property type="term" value="P:tricarboxylic acid cycle"/>
    <property type="evidence" value="ECO:0007669"/>
    <property type="project" value="UniProtKB-KW"/>
</dbReference>
<evidence type="ECO:0000259" key="13">
    <source>
        <dbReference type="Pfam" id="PF02866"/>
    </source>
</evidence>
<dbReference type="InterPro" id="IPR036291">
    <property type="entry name" value="NAD(P)-bd_dom_sf"/>
</dbReference>
<dbReference type="GO" id="GO:0005777">
    <property type="term" value="C:peroxisome"/>
    <property type="evidence" value="ECO:0007669"/>
    <property type="project" value="UniProtKB-SubCell"/>
</dbReference>
<keyword evidence="7 10" id="KW-0560">Oxidoreductase</keyword>
<keyword evidence="9" id="KW-0576">Peroxisome</keyword>
<dbReference type="SUPFAM" id="SSF56327">
    <property type="entry name" value="LDH C-terminal domain-like"/>
    <property type="match status" value="1"/>
</dbReference>
<dbReference type="PANTHER" id="PTHR11540">
    <property type="entry name" value="MALATE AND LACTATE DEHYDROGENASE"/>
    <property type="match status" value="1"/>
</dbReference>
<dbReference type="Gene3D" id="3.90.110.10">
    <property type="entry name" value="Lactate dehydrogenase/glycoside hydrolase, family 4, C-terminal"/>
    <property type="match status" value="1"/>
</dbReference>
<dbReference type="InterPro" id="IPR015955">
    <property type="entry name" value="Lactate_DH/Glyco_Ohase_4_C"/>
</dbReference>
<dbReference type="InterPro" id="IPR001252">
    <property type="entry name" value="Malate_DH_AS"/>
</dbReference>
<evidence type="ECO:0000313" key="15">
    <source>
        <dbReference type="Proteomes" id="UP000015105"/>
    </source>
</evidence>
<comment type="subcellular location">
    <subcellularLocation>
        <location evidence="1">Peroxisome</location>
    </subcellularLocation>
</comment>
<dbReference type="Proteomes" id="UP000015105">
    <property type="component" value="Chromosome 5D"/>
</dbReference>
<reference evidence="14" key="5">
    <citation type="journal article" date="2021" name="G3 (Bethesda)">
        <title>Aegilops tauschii genome assembly Aet v5.0 features greater sequence contiguity and improved annotation.</title>
        <authorList>
            <person name="Wang L."/>
            <person name="Zhu T."/>
            <person name="Rodriguez J.C."/>
            <person name="Deal K.R."/>
            <person name="Dubcovsky J."/>
            <person name="McGuire P.E."/>
            <person name="Lux T."/>
            <person name="Spannagl M."/>
            <person name="Mayer K.F.X."/>
            <person name="Baldrich P."/>
            <person name="Meyers B.C."/>
            <person name="Huo N."/>
            <person name="Gu Y.Q."/>
            <person name="Zhou H."/>
            <person name="Devos K.M."/>
            <person name="Bennetzen J.L."/>
            <person name="Unver T."/>
            <person name="Budak H."/>
            <person name="Gulick P.J."/>
            <person name="Galiba G."/>
            <person name="Kalapos B."/>
            <person name="Nelson D.R."/>
            <person name="Li P."/>
            <person name="You F.M."/>
            <person name="Luo M.C."/>
            <person name="Dvorak J."/>
        </authorList>
    </citation>
    <scope>NUCLEOTIDE SEQUENCE [LARGE SCALE GENOMIC DNA]</scope>
    <source>
        <strain evidence="14">cv. AL8/78</strain>
    </source>
</reference>
<dbReference type="SUPFAM" id="SSF51735">
    <property type="entry name" value="NAD(P)-binding Rossmann-fold domains"/>
    <property type="match status" value="1"/>
</dbReference>
<comment type="similarity">
    <text evidence="2">Belongs to the LDH/MDH superfamily. MDH type 1 family.</text>
</comment>
<reference evidence="15" key="1">
    <citation type="journal article" date="2014" name="Science">
        <title>Ancient hybridizations among the ancestral genomes of bread wheat.</title>
        <authorList>
            <consortium name="International Wheat Genome Sequencing Consortium,"/>
            <person name="Marcussen T."/>
            <person name="Sandve S.R."/>
            <person name="Heier L."/>
            <person name="Spannagl M."/>
            <person name="Pfeifer M."/>
            <person name="Jakobsen K.S."/>
            <person name="Wulff B.B."/>
            <person name="Steuernagel B."/>
            <person name="Mayer K.F."/>
            <person name="Olsen O.A."/>
        </authorList>
    </citation>
    <scope>NUCLEOTIDE SEQUENCE [LARGE SCALE GENOMIC DNA]</scope>
    <source>
        <strain evidence="15">cv. AL8/78</strain>
    </source>
</reference>
<evidence type="ECO:0000256" key="1">
    <source>
        <dbReference type="ARBA" id="ARBA00004275"/>
    </source>
</evidence>
<evidence type="ECO:0000256" key="7">
    <source>
        <dbReference type="ARBA" id="ARBA00023002"/>
    </source>
</evidence>
<dbReference type="FunFam" id="3.40.50.720:FF:000013">
    <property type="entry name" value="Malate dehydrogenase"/>
    <property type="match status" value="1"/>
</dbReference>
<evidence type="ECO:0000256" key="4">
    <source>
        <dbReference type="ARBA" id="ARBA00012995"/>
    </source>
</evidence>
<dbReference type="Gramene" id="AET5Gv20039200.4">
    <property type="protein sequence ID" value="AET5Gv20039200.4"/>
    <property type="gene ID" value="AET5Gv20039200"/>
</dbReference>
<evidence type="ECO:0000256" key="11">
    <source>
        <dbReference type="RuleBase" id="RU003405"/>
    </source>
</evidence>
<keyword evidence="6 11" id="KW-0816">Tricarboxylic acid cycle</keyword>
<keyword evidence="5" id="KW-0329">Glyoxylate bypass</keyword>
<evidence type="ECO:0000256" key="6">
    <source>
        <dbReference type="ARBA" id="ARBA00022532"/>
    </source>
</evidence>
<evidence type="ECO:0000313" key="14">
    <source>
        <dbReference type="EnsemblPlants" id="AET5Gv20039200.4"/>
    </source>
</evidence>
<dbReference type="PANTHER" id="PTHR11540:SF71">
    <property type="entry name" value="MALATE DEHYDROGENASE 1, PEROXISOMAL"/>
    <property type="match status" value="1"/>
</dbReference>
<accession>A0A453JHS6</accession>
<feature type="domain" description="Lactate/malate dehydrogenase C-terminal" evidence="13">
    <location>
        <begin position="239"/>
        <end position="282"/>
    </location>
</feature>
<dbReference type="GO" id="GO:0009507">
    <property type="term" value="C:chloroplast"/>
    <property type="evidence" value="ECO:0007669"/>
    <property type="project" value="TreeGrafter"/>
</dbReference>